<dbReference type="Proteomes" id="UP000178632">
    <property type="component" value="Unassembled WGS sequence"/>
</dbReference>
<keyword evidence="1" id="KW-0472">Membrane</keyword>
<keyword evidence="1" id="KW-1133">Transmembrane helix</keyword>
<proteinExistence type="predicted"/>
<organism evidence="2 3">
    <name type="scientific">Candidatus Staskawiczbacteria bacterium RIFCSPLOWO2_12_FULL_37_15</name>
    <dbReference type="NCBI Taxonomy" id="1802218"/>
    <lineage>
        <taxon>Bacteria</taxon>
        <taxon>Candidatus Staskawicziibacteriota</taxon>
    </lineage>
</organism>
<evidence type="ECO:0000313" key="2">
    <source>
        <dbReference type="EMBL" id="OGZ77086.1"/>
    </source>
</evidence>
<comment type="caution">
    <text evidence="2">The sequence shown here is derived from an EMBL/GenBank/DDBJ whole genome shotgun (WGS) entry which is preliminary data.</text>
</comment>
<gene>
    <name evidence="2" type="ORF">A3G45_02615</name>
</gene>
<evidence type="ECO:0000256" key="1">
    <source>
        <dbReference type="SAM" id="Phobius"/>
    </source>
</evidence>
<dbReference type="EMBL" id="MHPE01000017">
    <property type="protein sequence ID" value="OGZ77086.1"/>
    <property type="molecule type" value="Genomic_DNA"/>
</dbReference>
<name>A0A1G2IQM2_9BACT</name>
<dbReference type="AlphaFoldDB" id="A0A1G2IQM2"/>
<keyword evidence="1" id="KW-0812">Transmembrane</keyword>
<evidence type="ECO:0000313" key="3">
    <source>
        <dbReference type="Proteomes" id="UP000178632"/>
    </source>
</evidence>
<reference evidence="2 3" key="1">
    <citation type="journal article" date="2016" name="Nat. Commun.">
        <title>Thousands of microbial genomes shed light on interconnected biogeochemical processes in an aquifer system.</title>
        <authorList>
            <person name="Anantharaman K."/>
            <person name="Brown C.T."/>
            <person name="Hug L.A."/>
            <person name="Sharon I."/>
            <person name="Castelle C.J."/>
            <person name="Probst A.J."/>
            <person name="Thomas B.C."/>
            <person name="Singh A."/>
            <person name="Wilkins M.J."/>
            <person name="Karaoz U."/>
            <person name="Brodie E.L."/>
            <person name="Williams K.H."/>
            <person name="Hubbard S.S."/>
            <person name="Banfield J.F."/>
        </authorList>
    </citation>
    <scope>NUCLEOTIDE SEQUENCE [LARGE SCALE GENOMIC DNA]</scope>
</reference>
<accession>A0A1G2IQM2</accession>
<feature type="transmembrane region" description="Helical" evidence="1">
    <location>
        <begin position="6"/>
        <end position="22"/>
    </location>
</feature>
<sequence length="108" mass="13229">MHEIILTAILILVILYAIYLSFQKRAIWEDLQVEKIRREWDLAYFYYQTHQQDFAMLTKDYFFADYPLLKKVFAEAKIEEIKNYLKKGSSDILPYFNNVDKFKKRFLR</sequence>
<protein>
    <submittedName>
        <fullName evidence="2">Uncharacterized protein</fullName>
    </submittedName>
</protein>